<dbReference type="SUPFAM" id="SSF54189">
    <property type="entry name" value="Ribosomal proteins S24e, L23 and L15e"/>
    <property type="match status" value="1"/>
</dbReference>
<keyword evidence="1 4" id="KW-0689">Ribosomal protein</keyword>
<dbReference type="STRING" id="4572.M7Z7X6"/>
<evidence type="ECO:0000313" key="4">
    <source>
        <dbReference type="EMBL" id="EMS56087.1"/>
    </source>
</evidence>
<dbReference type="InterPro" id="IPR012678">
    <property type="entry name" value="Ribosomal_uL23/eL15/eS24_sf"/>
</dbReference>
<evidence type="ECO:0000256" key="3">
    <source>
        <dbReference type="SAM" id="MobiDB-lite"/>
    </source>
</evidence>
<dbReference type="Gene3D" id="3.30.70.3370">
    <property type="match status" value="1"/>
</dbReference>
<reference evidence="4" key="1">
    <citation type="journal article" date="2013" name="Nature">
        <title>Draft genome of the wheat A-genome progenitor Triticum urartu.</title>
        <authorList>
            <person name="Ling H.Q."/>
            <person name="Zhao S."/>
            <person name="Liu D."/>
            <person name="Wang J."/>
            <person name="Sun H."/>
            <person name="Zhang C."/>
            <person name="Fan H."/>
            <person name="Li D."/>
            <person name="Dong L."/>
            <person name="Tao Y."/>
            <person name="Gao C."/>
            <person name="Wu H."/>
            <person name="Li Y."/>
            <person name="Cui Y."/>
            <person name="Guo X."/>
            <person name="Zheng S."/>
            <person name="Wang B."/>
            <person name="Yu K."/>
            <person name="Liang Q."/>
            <person name="Yang W."/>
            <person name="Lou X."/>
            <person name="Chen J."/>
            <person name="Feng M."/>
            <person name="Jian J."/>
            <person name="Zhang X."/>
            <person name="Luo G."/>
            <person name="Jiang Y."/>
            <person name="Liu J."/>
            <person name="Wang Z."/>
            <person name="Sha Y."/>
            <person name="Zhang B."/>
            <person name="Wu H."/>
            <person name="Tang D."/>
            <person name="Shen Q."/>
            <person name="Xue P."/>
            <person name="Zou S."/>
            <person name="Wang X."/>
            <person name="Liu X."/>
            <person name="Wang F."/>
            <person name="Yang Y."/>
            <person name="An X."/>
            <person name="Dong Z."/>
            <person name="Zhang K."/>
            <person name="Zhang X."/>
            <person name="Luo M.C."/>
            <person name="Dvorak J."/>
            <person name="Tong Y."/>
            <person name="Wang J."/>
            <person name="Yang H."/>
            <person name="Li Z."/>
            <person name="Wang D."/>
            <person name="Zhang A."/>
            <person name="Wang J."/>
        </authorList>
    </citation>
    <scope>NUCLEOTIDE SEQUENCE</scope>
</reference>
<feature type="region of interest" description="Disordered" evidence="3">
    <location>
        <begin position="1"/>
        <end position="25"/>
    </location>
</feature>
<dbReference type="AlphaFoldDB" id="M7Z7X6"/>
<sequence length="105" mass="11998">MDLSSPAAVNTSSSPSASPKAHGLDAPAKFAPTLKAELKEWLPKVYEVKEPNCIFVFKFRTHFRGGRSSRFGLIYDNLESARKFEPKYRFIRAKMDAHWNMFVMV</sequence>
<protein>
    <submittedName>
        <fullName evidence="4">40S ribosomal protein S24-2</fullName>
    </submittedName>
</protein>
<organism evidence="4">
    <name type="scientific">Triticum urartu</name>
    <name type="common">Red wild einkorn</name>
    <name type="synonym">Crithodium urartu</name>
    <dbReference type="NCBI Taxonomy" id="4572"/>
    <lineage>
        <taxon>Eukaryota</taxon>
        <taxon>Viridiplantae</taxon>
        <taxon>Streptophyta</taxon>
        <taxon>Embryophyta</taxon>
        <taxon>Tracheophyta</taxon>
        <taxon>Spermatophyta</taxon>
        <taxon>Magnoliopsida</taxon>
        <taxon>Liliopsida</taxon>
        <taxon>Poales</taxon>
        <taxon>Poaceae</taxon>
        <taxon>BOP clade</taxon>
        <taxon>Pooideae</taxon>
        <taxon>Triticodae</taxon>
        <taxon>Triticeae</taxon>
        <taxon>Triticinae</taxon>
        <taxon>Triticum</taxon>
    </lineage>
</organism>
<dbReference type="EMBL" id="KD162726">
    <property type="protein sequence ID" value="EMS56087.1"/>
    <property type="molecule type" value="Genomic_DNA"/>
</dbReference>
<feature type="compositionally biased region" description="Polar residues" evidence="3">
    <location>
        <begin position="7"/>
        <end position="17"/>
    </location>
</feature>
<dbReference type="GO" id="GO:1990904">
    <property type="term" value="C:ribonucleoprotein complex"/>
    <property type="evidence" value="ECO:0007669"/>
    <property type="project" value="UniProtKB-KW"/>
</dbReference>
<dbReference type="InterPro" id="IPR053709">
    <property type="entry name" value="eRP_eS24_sf"/>
</dbReference>
<dbReference type="InterPro" id="IPR001976">
    <property type="entry name" value="Ribosomal_eS24"/>
</dbReference>
<dbReference type="GO" id="GO:0006412">
    <property type="term" value="P:translation"/>
    <property type="evidence" value="ECO:0007669"/>
    <property type="project" value="InterPro"/>
</dbReference>
<accession>M7Z7X6</accession>
<dbReference type="PANTHER" id="PTHR10496">
    <property type="entry name" value="40S RIBOSOMAL PROTEIN S24"/>
    <property type="match status" value="1"/>
</dbReference>
<keyword evidence="2" id="KW-0687">Ribonucleoprotein</keyword>
<evidence type="ECO:0000256" key="2">
    <source>
        <dbReference type="ARBA" id="ARBA00023274"/>
    </source>
</evidence>
<dbReference type="eggNOG" id="KOG3424">
    <property type="taxonomic scope" value="Eukaryota"/>
</dbReference>
<proteinExistence type="predicted"/>
<dbReference type="GO" id="GO:0003735">
    <property type="term" value="F:structural constituent of ribosome"/>
    <property type="evidence" value="ECO:0007669"/>
    <property type="project" value="InterPro"/>
</dbReference>
<name>M7Z7X6_TRIUA</name>
<gene>
    <name evidence="4" type="ORF">TRIUR3_27495</name>
</gene>
<dbReference type="Pfam" id="PF01282">
    <property type="entry name" value="Ribosomal_S24e"/>
    <property type="match status" value="1"/>
</dbReference>
<dbReference type="GO" id="GO:0005840">
    <property type="term" value="C:ribosome"/>
    <property type="evidence" value="ECO:0007669"/>
    <property type="project" value="UniProtKB-KW"/>
</dbReference>
<evidence type="ECO:0000256" key="1">
    <source>
        <dbReference type="ARBA" id="ARBA00022980"/>
    </source>
</evidence>